<keyword evidence="2" id="KW-1185">Reference proteome</keyword>
<dbReference type="AlphaFoldDB" id="A0ABD2QK42"/>
<name>A0ABD2QK42_9PLAT</name>
<gene>
    <name evidence="1" type="ORF">Ciccas_001793</name>
</gene>
<proteinExistence type="predicted"/>
<sequence length="179" mass="21420">MYAEDYREETYYFENYPEAGKVDRYSVGHRPGDRIINRTEFLDSVFRPTPNYPPSSAWKRTVQFERPPYSSSYYLKSQRSVTPQPRPYNGGIYENPIPQGIRFNHTYQPEDFQWTQVSNLMTPPRSRKKTWWEKIQKRMALEVPSGRYIGREDNLVHQIPRNAKYTPYCLQRQRAASYC</sequence>
<reference evidence="1 2" key="1">
    <citation type="submission" date="2024-11" db="EMBL/GenBank/DDBJ databases">
        <title>Adaptive evolution of stress response genes in parasites aligns with host niche diversity.</title>
        <authorList>
            <person name="Hahn C."/>
            <person name="Resl P."/>
        </authorList>
    </citation>
    <scope>NUCLEOTIDE SEQUENCE [LARGE SCALE GENOMIC DNA]</scope>
    <source>
        <strain evidence="1">EGGRZ-B1_66</strain>
        <tissue evidence="1">Body</tissue>
    </source>
</reference>
<dbReference type="Proteomes" id="UP001626550">
    <property type="component" value="Unassembled WGS sequence"/>
</dbReference>
<comment type="caution">
    <text evidence="1">The sequence shown here is derived from an EMBL/GenBank/DDBJ whole genome shotgun (WGS) entry which is preliminary data.</text>
</comment>
<accession>A0ABD2QK42</accession>
<organism evidence="1 2">
    <name type="scientific">Cichlidogyrus casuarinus</name>
    <dbReference type="NCBI Taxonomy" id="1844966"/>
    <lineage>
        <taxon>Eukaryota</taxon>
        <taxon>Metazoa</taxon>
        <taxon>Spiralia</taxon>
        <taxon>Lophotrochozoa</taxon>
        <taxon>Platyhelminthes</taxon>
        <taxon>Monogenea</taxon>
        <taxon>Monopisthocotylea</taxon>
        <taxon>Dactylogyridea</taxon>
        <taxon>Ancyrocephalidae</taxon>
        <taxon>Cichlidogyrus</taxon>
    </lineage>
</organism>
<evidence type="ECO:0000313" key="1">
    <source>
        <dbReference type="EMBL" id="KAL3319537.1"/>
    </source>
</evidence>
<dbReference type="EMBL" id="JBJKFK010000127">
    <property type="protein sequence ID" value="KAL3319537.1"/>
    <property type="molecule type" value="Genomic_DNA"/>
</dbReference>
<evidence type="ECO:0000313" key="2">
    <source>
        <dbReference type="Proteomes" id="UP001626550"/>
    </source>
</evidence>
<protein>
    <submittedName>
        <fullName evidence="1">Uncharacterized protein</fullName>
    </submittedName>
</protein>